<reference evidence="5" key="1">
    <citation type="journal article" date="2023" name="Commun. Biol.">
        <title>Genome analysis of Parmales, the sister group of diatoms, reveals the evolutionary specialization of diatoms from phago-mixotrophs to photoautotrophs.</title>
        <authorList>
            <person name="Ban H."/>
            <person name="Sato S."/>
            <person name="Yoshikawa S."/>
            <person name="Yamada K."/>
            <person name="Nakamura Y."/>
            <person name="Ichinomiya M."/>
            <person name="Sato N."/>
            <person name="Blanc-Mathieu R."/>
            <person name="Endo H."/>
            <person name="Kuwata A."/>
            <person name="Ogata H."/>
        </authorList>
    </citation>
    <scope>NUCLEOTIDE SEQUENCE [LARGE SCALE GENOMIC DNA]</scope>
</reference>
<evidence type="ECO:0000313" key="5">
    <source>
        <dbReference type="Proteomes" id="UP001162640"/>
    </source>
</evidence>
<evidence type="ECO:0000256" key="1">
    <source>
        <dbReference type="ARBA" id="ARBA00022737"/>
    </source>
</evidence>
<dbReference type="PANTHER" id="PTHR45641">
    <property type="entry name" value="TETRATRICOPEPTIDE REPEAT PROTEIN (AFU_ORTHOLOGUE AFUA_6G03870)"/>
    <property type="match status" value="1"/>
</dbReference>
<dbReference type="Proteomes" id="UP001162640">
    <property type="component" value="Unassembled WGS sequence"/>
</dbReference>
<accession>A0A9W7BF76</accession>
<evidence type="ECO:0000313" key="4">
    <source>
        <dbReference type="EMBL" id="GMH85628.1"/>
    </source>
</evidence>
<dbReference type="PROSITE" id="PS50293">
    <property type="entry name" value="TPR_REGION"/>
    <property type="match status" value="2"/>
</dbReference>
<dbReference type="InterPro" id="IPR019734">
    <property type="entry name" value="TPR_rpt"/>
</dbReference>
<keyword evidence="2 3" id="KW-0802">TPR repeat</keyword>
<dbReference type="PROSITE" id="PS50005">
    <property type="entry name" value="TPR"/>
    <property type="match status" value="1"/>
</dbReference>
<dbReference type="EMBL" id="BLQM01000362">
    <property type="protein sequence ID" value="GMH85628.1"/>
    <property type="molecule type" value="Genomic_DNA"/>
</dbReference>
<evidence type="ECO:0008006" key="6">
    <source>
        <dbReference type="Google" id="ProtNLM"/>
    </source>
</evidence>
<dbReference type="SUPFAM" id="SSF48452">
    <property type="entry name" value="TPR-like"/>
    <property type="match status" value="1"/>
</dbReference>
<comment type="caution">
    <text evidence="4">The sequence shown here is derived from an EMBL/GenBank/DDBJ whole genome shotgun (WGS) entry which is preliminary data.</text>
</comment>
<keyword evidence="1" id="KW-0677">Repeat</keyword>
<dbReference type="Gene3D" id="1.25.40.10">
    <property type="entry name" value="Tetratricopeptide repeat domain"/>
    <property type="match status" value="1"/>
</dbReference>
<evidence type="ECO:0000256" key="3">
    <source>
        <dbReference type="PROSITE-ProRule" id="PRU00339"/>
    </source>
</evidence>
<gene>
    <name evidence="4" type="ORF">TL16_g10292</name>
</gene>
<organism evidence="4 5">
    <name type="scientific">Triparma laevis f. inornata</name>
    <dbReference type="NCBI Taxonomy" id="1714386"/>
    <lineage>
        <taxon>Eukaryota</taxon>
        <taxon>Sar</taxon>
        <taxon>Stramenopiles</taxon>
        <taxon>Ochrophyta</taxon>
        <taxon>Bolidophyceae</taxon>
        <taxon>Parmales</taxon>
        <taxon>Triparmaceae</taxon>
        <taxon>Triparma</taxon>
    </lineage>
</organism>
<dbReference type="PANTHER" id="PTHR45641:SF19">
    <property type="entry name" value="NEPHROCYSTIN-3"/>
    <property type="match status" value="1"/>
</dbReference>
<sequence>MKQGDPCPFCRKQIEGYELGKWSSSPGAAELWPTSLRNLSELASGEGFNDYFRDSFNGNEATWKRWKEVFDVLGVGEKGGVGSIEAQVLGITNSEDLVKPRALAVLCSKDFFNDESLSVVAWRRIMEVMEMEKEVVGEKDKEDHKHTLMALHNLGALYDDMENYEKTLEYYERALKGYERVVGTNQPSTLLAVMNIAIVYEFQKDYGKAEELYQRALEG</sequence>
<protein>
    <recommendedName>
        <fullName evidence="6">Tetratricopeptide repeat protein</fullName>
    </recommendedName>
</protein>
<dbReference type="Pfam" id="PF13424">
    <property type="entry name" value="TPR_12"/>
    <property type="match status" value="1"/>
</dbReference>
<proteinExistence type="predicted"/>
<feature type="repeat" description="TPR" evidence="3">
    <location>
        <begin position="148"/>
        <end position="181"/>
    </location>
</feature>
<evidence type="ECO:0000256" key="2">
    <source>
        <dbReference type="ARBA" id="ARBA00022803"/>
    </source>
</evidence>
<dbReference type="AlphaFoldDB" id="A0A9W7BF76"/>
<name>A0A9W7BF76_9STRA</name>
<dbReference type="InterPro" id="IPR011990">
    <property type="entry name" value="TPR-like_helical_dom_sf"/>
</dbReference>